<gene>
    <name evidence="1" type="ORF">LSH36_8g01088</name>
</gene>
<proteinExistence type="predicted"/>
<comment type="caution">
    <text evidence="1">The sequence shown here is derived from an EMBL/GenBank/DDBJ whole genome shotgun (WGS) entry which is preliminary data.</text>
</comment>
<organism evidence="1 2">
    <name type="scientific">Paralvinella palmiformis</name>
    <dbReference type="NCBI Taxonomy" id="53620"/>
    <lineage>
        <taxon>Eukaryota</taxon>
        <taxon>Metazoa</taxon>
        <taxon>Spiralia</taxon>
        <taxon>Lophotrochozoa</taxon>
        <taxon>Annelida</taxon>
        <taxon>Polychaeta</taxon>
        <taxon>Sedentaria</taxon>
        <taxon>Canalipalpata</taxon>
        <taxon>Terebellida</taxon>
        <taxon>Terebelliformia</taxon>
        <taxon>Alvinellidae</taxon>
        <taxon>Paralvinella</taxon>
    </lineage>
</organism>
<dbReference type="EMBL" id="JAODUP010000008">
    <property type="protein sequence ID" value="KAK2169612.1"/>
    <property type="molecule type" value="Genomic_DNA"/>
</dbReference>
<evidence type="ECO:0000313" key="1">
    <source>
        <dbReference type="EMBL" id="KAK2169612.1"/>
    </source>
</evidence>
<evidence type="ECO:0000313" key="2">
    <source>
        <dbReference type="Proteomes" id="UP001208570"/>
    </source>
</evidence>
<keyword evidence="2" id="KW-1185">Reference proteome</keyword>
<protein>
    <submittedName>
        <fullName evidence="1">Uncharacterized protein</fullName>
    </submittedName>
</protein>
<dbReference type="Proteomes" id="UP001208570">
    <property type="component" value="Unassembled WGS sequence"/>
</dbReference>
<reference evidence="1" key="1">
    <citation type="journal article" date="2023" name="Mol. Biol. Evol.">
        <title>Third-Generation Sequencing Reveals the Adaptive Role of the Epigenome in Three Deep-Sea Polychaetes.</title>
        <authorList>
            <person name="Perez M."/>
            <person name="Aroh O."/>
            <person name="Sun Y."/>
            <person name="Lan Y."/>
            <person name="Juniper S.K."/>
            <person name="Young C.R."/>
            <person name="Angers B."/>
            <person name="Qian P.Y."/>
        </authorList>
    </citation>
    <scope>NUCLEOTIDE SEQUENCE</scope>
    <source>
        <strain evidence="1">P08H-3</strain>
    </source>
</reference>
<dbReference type="AlphaFoldDB" id="A0AAD9NGN7"/>
<name>A0AAD9NGN7_9ANNE</name>
<sequence length="158" mass="17773">MSEQSDYVSLIISALADLVAGLEGIVEKAKTTLKDVDPSEFAESKIGMLWSAVGLYVTAYKRLTCMTRAQIEDLIQKHFRHIEIQDLFDHLEEIEDDWDKMLTDMDSELNKSETKDRLFVGGAGPQVTLLDARTGEETSLEKYQDGSSLVCVLLRHFA</sequence>
<accession>A0AAD9NGN7</accession>